<dbReference type="Gene3D" id="3.10.110.10">
    <property type="entry name" value="Ubiquitin Conjugating Enzyme"/>
    <property type="match status" value="1"/>
</dbReference>
<reference evidence="2 3" key="1">
    <citation type="journal article" date="2014" name="Science">
        <title>Plant genetics. Early allopolyploid evolution in the post-Neolithic Brassica napus oilseed genome.</title>
        <authorList>
            <person name="Chalhoub B."/>
            <person name="Denoeud F."/>
            <person name="Liu S."/>
            <person name="Parkin I.A."/>
            <person name="Tang H."/>
            <person name="Wang X."/>
            <person name="Chiquet J."/>
            <person name="Belcram H."/>
            <person name="Tong C."/>
            <person name="Samans B."/>
            <person name="Correa M."/>
            <person name="Da Silva C."/>
            <person name="Just J."/>
            <person name="Falentin C."/>
            <person name="Koh C.S."/>
            <person name="Le Clainche I."/>
            <person name="Bernard M."/>
            <person name="Bento P."/>
            <person name="Noel B."/>
            <person name="Labadie K."/>
            <person name="Alberti A."/>
            <person name="Charles M."/>
            <person name="Arnaud D."/>
            <person name="Guo H."/>
            <person name="Daviaud C."/>
            <person name="Alamery S."/>
            <person name="Jabbari K."/>
            <person name="Zhao M."/>
            <person name="Edger P.P."/>
            <person name="Chelaifa H."/>
            <person name="Tack D."/>
            <person name="Lassalle G."/>
            <person name="Mestiri I."/>
            <person name="Schnel N."/>
            <person name="Le Paslier M.C."/>
            <person name="Fan G."/>
            <person name="Renault V."/>
            <person name="Bayer P.E."/>
            <person name="Golicz A.A."/>
            <person name="Manoli S."/>
            <person name="Lee T.H."/>
            <person name="Thi V.H."/>
            <person name="Chalabi S."/>
            <person name="Hu Q."/>
            <person name="Fan C."/>
            <person name="Tollenaere R."/>
            <person name="Lu Y."/>
            <person name="Battail C."/>
            <person name="Shen J."/>
            <person name="Sidebottom C.H."/>
            <person name="Wang X."/>
            <person name="Canaguier A."/>
            <person name="Chauveau A."/>
            <person name="Berard A."/>
            <person name="Deniot G."/>
            <person name="Guan M."/>
            <person name="Liu Z."/>
            <person name="Sun F."/>
            <person name="Lim Y.P."/>
            <person name="Lyons E."/>
            <person name="Town C.D."/>
            <person name="Bancroft I."/>
            <person name="Wang X."/>
            <person name="Meng J."/>
            <person name="Ma J."/>
            <person name="Pires J.C."/>
            <person name="King G.J."/>
            <person name="Brunel D."/>
            <person name="Delourme R."/>
            <person name="Renard M."/>
            <person name="Aury J.M."/>
            <person name="Adams K.L."/>
            <person name="Batley J."/>
            <person name="Snowdon R.J."/>
            <person name="Tost J."/>
            <person name="Edwards D."/>
            <person name="Zhou Y."/>
            <person name="Hua W."/>
            <person name="Sharpe A.G."/>
            <person name="Paterson A.H."/>
            <person name="Guan C."/>
            <person name="Wincker P."/>
        </authorList>
    </citation>
    <scope>NUCLEOTIDE SEQUENCE [LARGE SCALE GENOMIC DNA]</scope>
    <source>
        <strain evidence="3">cv. Darmor-bzh</strain>
    </source>
</reference>
<proteinExistence type="predicted"/>
<gene>
    <name evidence="2" type="primary">BnaC09g21080D</name>
    <name evidence="2" type="ORF">GSBRNA2T00095564001</name>
</gene>
<keyword evidence="3" id="KW-1185">Reference proteome</keyword>
<dbReference type="AlphaFoldDB" id="A0A078FWA9"/>
<dbReference type="GO" id="GO:0006281">
    <property type="term" value="P:DNA repair"/>
    <property type="evidence" value="ECO:0000318"/>
    <property type="project" value="GO_Central"/>
</dbReference>
<dbReference type="PaxDb" id="3708-A0A078FWA9"/>
<dbReference type="Proteomes" id="UP000028999">
    <property type="component" value="Unassembled WGS sequence"/>
</dbReference>
<protein>
    <submittedName>
        <fullName evidence="2">BnaC09g21080D protein</fullName>
    </submittedName>
</protein>
<keyword evidence="1" id="KW-0812">Transmembrane</keyword>
<dbReference type="EMBL" id="LK032073">
    <property type="protein sequence ID" value="CDY17429.1"/>
    <property type="molecule type" value="Genomic_DNA"/>
</dbReference>
<keyword evidence="1" id="KW-0472">Membrane</keyword>
<organism evidence="2 3">
    <name type="scientific">Brassica napus</name>
    <name type="common">Rape</name>
    <dbReference type="NCBI Taxonomy" id="3708"/>
    <lineage>
        <taxon>Eukaryota</taxon>
        <taxon>Viridiplantae</taxon>
        <taxon>Streptophyta</taxon>
        <taxon>Embryophyta</taxon>
        <taxon>Tracheophyta</taxon>
        <taxon>Spermatophyta</taxon>
        <taxon>Magnoliopsida</taxon>
        <taxon>eudicotyledons</taxon>
        <taxon>Gunneridae</taxon>
        <taxon>Pentapetalae</taxon>
        <taxon>rosids</taxon>
        <taxon>malvids</taxon>
        <taxon>Brassicales</taxon>
        <taxon>Brassicaceae</taxon>
        <taxon>Brassiceae</taxon>
        <taxon>Brassica</taxon>
    </lineage>
</organism>
<accession>A0A078FWA9</accession>
<feature type="transmembrane region" description="Helical" evidence="1">
    <location>
        <begin position="105"/>
        <end position="125"/>
    </location>
</feature>
<dbReference type="Gramene" id="CDY17429">
    <property type="protein sequence ID" value="CDY17429"/>
    <property type="gene ID" value="GSBRNA2T00095564001"/>
</dbReference>
<dbReference type="SUPFAM" id="SSF54495">
    <property type="entry name" value="UBC-like"/>
    <property type="match status" value="1"/>
</dbReference>
<name>A0A078FWA9_BRANA</name>
<dbReference type="GO" id="GO:0061631">
    <property type="term" value="F:ubiquitin conjugating enzyme activity"/>
    <property type="evidence" value="ECO:0000318"/>
    <property type="project" value="GO_Central"/>
</dbReference>
<evidence type="ECO:0000313" key="2">
    <source>
        <dbReference type="EMBL" id="CDY17429.1"/>
    </source>
</evidence>
<sequence>MSTPARKRLMRDFKRLQQQDPPAGISGAPQDNNIMLWNAVIFGLMIPHGMEGLSNSHCSFQKIIQTNHQRVGLFHGCSIQILALGHCCVMGVYAWTFSKTSGVQYMMLLLYLYIHCSVILIRILLQTRKLHECSAKANGSTTEDSARLWNKAGLLTSKIIFVVERSSSSTLNLIPLLCFIPPTLISLFFFNVLKITEKLKYISNQILEKQKCKEIKFRN</sequence>
<feature type="transmembrane region" description="Helical" evidence="1">
    <location>
        <begin position="71"/>
        <end position="93"/>
    </location>
</feature>
<dbReference type="GO" id="GO:0000209">
    <property type="term" value="P:protein polyubiquitination"/>
    <property type="evidence" value="ECO:0000318"/>
    <property type="project" value="GO_Central"/>
</dbReference>
<feature type="transmembrane region" description="Helical" evidence="1">
    <location>
        <begin position="173"/>
        <end position="193"/>
    </location>
</feature>
<dbReference type="STRING" id="3708.A0A078FWA9"/>
<evidence type="ECO:0000313" key="3">
    <source>
        <dbReference type="Proteomes" id="UP000028999"/>
    </source>
</evidence>
<dbReference type="InterPro" id="IPR016135">
    <property type="entry name" value="UBQ-conjugating_enzyme/RWD"/>
</dbReference>
<evidence type="ECO:0000256" key="1">
    <source>
        <dbReference type="SAM" id="Phobius"/>
    </source>
</evidence>
<dbReference type="GO" id="GO:0043161">
    <property type="term" value="P:proteasome-mediated ubiquitin-dependent protein catabolic process"/>
    <property type="evidence" value="ECO:0000318"/>
    <property type="project" value="GO_Central"/>
</dbReference>
<keyword evidence="1" id="KW-1133">Transmembrane helix</keyword>